<protein>
    <submittedName>
        <fullName evidence="1">Urease accessory protein UreE 1</fullName>
    </submittedName>
</protein>
<reference evidence="1" key="1">
    <citation type="submission" date="2023-03" db="EMBL/GenBank/DDBJ databases">
        <authorList>
            <person name="Steffen K."/>
            <person name="Cardenas P."/>
        </authorList>
    </citation>
    <scope>NUCLEOTIDE SEQUENCE</scope>
</reference>
<sequence>MRETVWLALRPRDLAAALELGYSCGNLHWRVRFEGAVLKVALDGPRETYLARLAQHLADGRARIIEEQGEQ</sequence>
<name>A0AA35RDJ1_GEOBA</name>
<evidence type="ECO:0000313" key="2">
    <source>
        <dbReference type="Proteomes" id="UP001174909"/>
    </source>
</evidence>
<dbReference type="AlphaFoldDB" id="A0AA35RDJ1"/>
<comment type="caution">
    <text evidence="1">The sequence shown here is derived from an EMBL/GenBank/DDBJ whole genome shotgun (WGS) entry which is preliminary data.</text>
</comment>
<evidence type="ECO:0000313" key="1">
    <source>
        <dbReference type="EMBL" id="CAI8008177.1"/>
    </source>
</evidence>
<dbReference type="EMBL" id="CASHTH010000821">
    <property type="protein sequence ID" value="CAI8008177.1"/>
    <property type="molecule type" value="Genomic_DNA"/>
</dbReference>
<dbReference type="SUPFAM" id="SSF69737">
    <property type="entry name" value="Urease metallochaperone UreE, C-terminal domain"/>
    <property type="match status" value="1"/>
</dbReference>
<proteinExistence type="predicted"/>
<organism evidence="1 2">
    <name type="scientific">Geodia barretti</name>
    <name type="common">Barrett's horny sponge</name>
    <dbReference type="NCBI Taxonomy" id="519541"/>
    <lineage>
        <taxon>Eukaryota</taxon>
        <taxon>Metazoa</taxon>
        <taxon>Porifera</taxon>
        <taxon>Demospongiae</taxon>
        <taxon>Heteroscleromorpha</taxon>
        <taxon>Tetractinellida</taxon>
        <taxon>Astrophorina</taxon>
        <taxon>Geodiidae</taxon>
        <taxon>Geodia</taxon>
    </lineage>
</organism>
<dbReference type="Proteomes" id="UP001174909">
    <property type="component" value="Unassembled WGS sequence"/>
</dbReference>
<keyword evidence="2" id="KW-1185">Reference proteome</keyword>
<gene>
    <name evidence="1" type="ORF">GBAR_LOCUS5628</name>
</gene>
<accession>A0AA35RDJ1</accession>